<protein>
    <recommendedName>
        <fullName evidence="3">PLD phosphodiesterase domain-containing protein</fullName>
    </recommendedName>
</protein>
<feature type="compositionally biased region" description="Basic and acidic residues" evidence="2">
    <location>
        <begin position="486"/>
        <end position="501"/>
    </location>
</feature>
<dbReference type="PROSITE" id="PS51125">
    <property type="entry name" value="NHL"/>
    <property type="match status" value="2"/>
</dbReference>
<dbReference type="InterPro" id="IPR001258">
    <property type="entry name" value="NHL_repeat"/>
</dbReference>
<feature type="region of interest" description="Disordered" evidence="2">
    <location>
        <begin position="331"/>
        <end position="368"/>
    </location>
</feature>
<dbReference type="GO" id="GO:0008270">
    <property type="term" value="F:zinc ion binding"/>
    <property type="evidence" value="ECO:0007669"/>
    <property type="project" value="UniProtKB-KW"/>
</dbReference>
<dbReference type="SUPFAM" id="SSF101898">
    <property type="entry name" value="NHL repeat"/>
    <property type="match status" value="1"/>
</dbReference>
<dbReference type="RefSeq" id="WP_179920188.1">
    <property type="nucleotide sequence ID" value="NZ_CP058909.1"/>
</dbReference>
<dbReference type="PANTHER" id="PTHR24104">
    <property type="entry name" value="E3 UBIQUITIN-PROTEIN LIGASE NHLRC1-RELATED"/>
    <property type="match status" value="1"/>
</dbReference>
<keyword evidence="5" id="KW-1185">Reference proteome</keyword>
<dbReference type="SUPFAM" id="SSF75011">
    <property type="entry name" value="3-carboxy-cis,cis-mucoante lactonizing enzyme"/>
    <property type="match status" value="1"/>
</dbReference>
<dbReference type="InterPro" id="IPR001736">
    <property type="entry name" value="PLipase_D/transphosphatidylase"/>
</dbReference>
<dbReference type="KEGG" id="hpel:HZS54_01370"/>
<keyword evidence="1" id="KW-0677">Repeat</keyword>
<dbReference type="GO" id="GO:0003824">
    <property type="term" value="F:catalytic activity"/>
    <property type="evidence" value="ECO:0007669"/>
    <property type="project" value="InterPro"/>
</dbReference>
<organism evidence="4 5">
    <name type="scientific">Halosimplex pelagicum</name>
    <dbReference type="NCBI Taxonomy" id="869886"/>
    <lineage>
        <taxon>Archaea</taxon>
        <taxon>Methanobacteriati</taxon>
        <taxon>Methanobacteriota</taxon>
        <taxon>Stenosarchaea group</taxon>
        <taxon>Halobacteria</taxon>
        <taxon>Halobacteriales</taxon>
        <taxon>Haloarculaceae</taxon>
        <taxon>Halosimplex</taxon>
    </lineage>
</organism>
<dbReference type="GeneID" id="56081197"/>
<dbReference type="Proteomes" id="UP000509346">
    <property type="component" value="Chromosome"/>
</dbReference>
<dbReference type="AlphaFoldDB" id="A0A7D5PDL3"/>
<feature type="compositionally biased region" description="Basic and acidic residues" evidence="2">
    <location>
        <begin position="343"/>
        <end position="354"/>
    </location>
</feature>
<dbReference type="Pfam" id="PF01436">
    <property type="entry name" value="NHL"/>
    <property type="match status" value="1"/>
</dbReference>
<evidence type="ECO:0000259" key="3">
    <source>
        <dbReference type="PROSITE" id="PS50035"/>
    </source>
</evidence>
<dbReference type="OrthoDB" id="295891at2157"/>
<evidence type="ECO:0000256" key="1">
    <source>
        <dbReference type="ARBA" id="ARBA00022737"/>
    </source>
</evidence>
<dbReference type="PANTHER" id="PTHR24104:SF25">
    <property type="entry name" value="PROTEIN LIN-41"/>
    <property type="match status" value="1"/>
</dbReference>
<dbReference type="Gene3D" id="2.120.10.30">
    <property type="entry name" value="TolB, C-terminal domain"/>
    <property type="match status" value="4"/>
</dbReference>
<dbReference type="EMBL" id="CP058909">
    <property type="protein sequence ID" value="QLH80359.1"/>
    <property type="molecule type" value="Genomic_DNA"/>
</dbReference>
<gene>
    <name evidence="4" type="ORF">HZS54_01370</name>
</gene>
<reference evidence="4 5" key="1">
    <citation type="submission" date="2020-07" db="EMBL/GenBank/DDBJ databases">
        <title>Halosimplex litoreum sp. nov. and Halosimplex rubrum sp. nov., isolated from different salt environments.</title>
        <authorList>
            <person name="Cui H."/>
        </authorList>
    </citation>
    <scope>NUCLEOTIDE SEQUENCE [LARGE SCALE GENOMIC DNA]</scope>
    <source>
        <strain evidence="4 5">R2</strain>
    </source>
</reference>
<feature type="region of interest" description="Disordered" evidence="2">
    <location>
        <begin position="417"/>
        <end position="444"/>
    </location>
</feature>
<proteinExistence type="predicted"/>
<accession>A0A7D5PDL3</accession>
<feature type="domain" description="PLD phosphodiesterase" evidence="3">
    <location>
        <begin position="79"/>
        <end position="110"/>
    </location>
</feature>
<evidence type="ECO:0000256" key="2">
    <source>
        <dbReference type="SAM" id="MobiDB-lite"/>
    </source>
</evidence>
<dbReference type="PROSITE" id="PS50035">
    <property type="entry name" value="PLD"/>
    <property type="match status" value="1"/>
</dbReference>
<evidence type="ECO:0000313" key="5">
    <source>
        <dbReference type="Proteomes" id="UP000509346"/>
    </source>
</evidence>
<sequence length="785" mass="81360">MDGFTFRGYYGSRATDRTGPAVPARAGNAAAAGDAATGGVTDGAATDAASSLPAPLEAVGPRLASPVGTAQDREGNVWIADAGHNRLLVVDDGLERLLAVVGGVGTEPGRFDLPMRLAHHPTARAVYVADTGNGRLQRLDYEYDGAAPRVTAAEAFAADGPFHPNGVVAHEYWDGVRVIAADEFYHEGSDLRGRLVVFDEAGEQVRSFRAVGDDNPTPLYWPQGLDTDDEGRIYVANTGYGVLHDGPTGPPKLATVVRCDRTGAAAPFEGLADETLAELPMPRDVAVVGSGADAQIFVPDAATGRVHTYTSVGIADGVVPEDGEDIRANAALEDGIGLPHDGGIPHDGRGRGDDSDPADAAGQDRFRGPVGIDDFEGVSVPNSDADDPTLAVLTAEALAQRVGAYAVDIHTESARRLGSVGAPRDGPGQFSAPTGSTVVDDPESPLGRCALVGDGGNGRLQRVAFGDATGESDDSTAVTDGGSVADADRDGDRPGGDRSGGRVDPVALPATRFPFGLAYWPAGTGGGGRLFVTDYTAHYREADRTGQIHVYAVDEAPAGGSGEDGDAGTGAGAGVSLTLVDSFGPWGMGEGEAKLPRGIAVDPRGEGVARVWVADSANGRIGVWDYDRVLDGAQARGDRGCFGYVDGGFWNPSDVAVGERGVYVADENNNRLQRFDGDDWHPVGEPGYDGDREFLLPISVAARDDHLFVLDLVSRSVRVFAEDAAADGGLRPVDEHRAFGGDAAAGELWLPYLLSVGDASDAAGVDVVVPDSTLHVAQHYAWNGA</sequence>
<name>A0A7D5PDL3_9EURY</name>
<evidence type="ECO:0000313" key="4">
    <source>
        <dbReference type="EMBL" id="QLH80359.1"/>
    </source>
</evidence>
<dbReference type="InterPro" id="IPR050952">
    <property type="entry name" value="TRIM-NHL_E3_ligases"/>
</dbReference>
<feature type="region of interest" description="Disordered" evidence="2">
    <location>
        <begin position="467"/>
        <end position="505"/>
    </location>
</feature>
<dbReference type="InterPro" id="IPR011042">
    <property type="entry name" value="6-blade_b-propeller_TolB-like"/>
</dbReference>